<keyword evidence="3" id="KW-1185">Reference proteome</keyword>
<reference evidence="2 3" key="1">
    <citation type="journal article" date="2007" name="Nat. Biotechnol.">
        <title>Complete genome sequence of the myxobacterium Sorangium cellulosum.</title>
        <authorList>
            <person name="Schneiker S."/>
            <person name="Perlova O."/>
            <person name="Kaiser O."/>
            <person name="Gerth K."/>
            <person name="Alici A."/>
            <person name="Altmeyer M.O."/>
            <person name="Bartels D."/>
            <person name="Bekel T."/>
            <person name="Beyer S."/>
            <person name="Bode E."/>
            <person name="Bode H.B."/>
            <person name="Bolten C.J."/>
            <person name="Choudhuri J.V."/>
            <person name="Doss S."/>
            <person name="Elnakady Y.A."/>
            <person name="Frank B."/>
            <person name="Gaigalat L."/>
            <person name="Goesmann A."/>
            <person name="Groeger C."/>
            <person name="Gross F."/>
            <person name="Jelsbak L."/>
            <person name="Jelsbak L."/>
            <person name="Kalinowski J."/>
            <person name="Kegler C."/>
            <person name="Knauber T."/>
            <person name="Konietzny S."/>
            <person name="Kopp M."/>
            <person name="Krause L."/>
            <person name="Krug D."/>
            <person name="Linke B."/>
            <person name="Mahmud T."/>
            <person name="Martinez-Arias R."/>
            <person name="McHardy A.C."/>
            <person name="Merai M."/>
            <person name="Meyer F."/>
            <person name="Mormann S."/>
            <person name="Munoz-Dorado J."/>
            <person name="Perez J."/>
            <person name="Pradella S."/>
            <person name="Rachid S."/>
            <person name="Raddatz G."/>
            <person name="Rosenau F."/>
            <person name="Rueckert C."/>
            <person name="Sasse F."/>
            <person name="Scharfe M."/>
            <person name="Schuster S.C."/>
            <person name="Suen G."/>
            <person name="Treuner-Lange A."/>
            <person name="Velicer G.J."/>
            <person name="Vorholter F.-J."/>
            <person name="Weissman K.J."/>
            <person name="Welch R.D."/>
            <person name="Wenzel S.C."/>
            <person name="Whitworth D.E."/>
            <person name="Wilhelm S."/>
            <person name="Wittmann C."/>
            <person name="Bloecker H."/>
            <person name="Puehler A."/>
            <person name="Mueller R."/>
        </authorList>
    </citation>
    <scope>NUCLEOTIDE SEQUENCE [LARGE SCALE GENOMIC DNA]</scope>
    <source>
        <strain evidence="3">So ce56</strain>
    </source>
</reference>
<dbReference type="KEGG" id="scl:sce8674"/>
<evidence type="ECO:0000256" key="1">
    <source>
        <dbReference type="SAM" id="Phobius"/>
    </source>
</evidence>
<feature type="transmembrane region" description="Helical" evidence="1">
    <location>
        <begin position="437"/>
        <end position="459"/>
    </location>
</feature>
<dbReference type="OrthoDB" id="5487178at2"/>
<dbReference type="RefSeq" id="WP_012241283.1">
    <property type="nucleotide sequence ID" value="NC_010162.1"/>
</dbReference>
<evidence type="ECO:0000313" key="2">
    <source>
        <dbReference type="EMBL" id="CAN98844.1"/>
    </source>
</evidence>
<dbReference type="BioCyc" id="SCEL448385:SCE_RS44445-MONOMER"/>
<accession>A9G0C3</accession>
<proteinExistence type="predicted"/>
<protein>
    <submittedName>
        <fullName evidence="2">Uncharacterized protein</fullName>
    </submittedName>
</protein>
<name>A9G0C3_SORC5</name>
<keyword evidence="1" id="KW-1133">Transmembrane helix</keyword>
<evidence type="ECO:0000313" key="3">
    <source>
        <dbReference type="Proteomes" id="UP000002139"/>
    </source>
</evidence>
<keyword evidence="1" id="KW-0472">Membrane</keyword>
<dbReference type="EMBL" id="AM746676">
    <property type="protein sequence ID" value="CAN98844.1"/>
    <property type="molecule type" value="Genomic_DNA"/>
</dbReference>
<dbReference type="AlphaFoldDB" id="A9G0C3"/>
<sequence length="467" mass="51100">MTLHIAVTWPNANSPLLPDKLADVRLEAGGTPLTPKQTAPGRREYEIPDGTAKLSLKASFSVAFGPVKGTAKNPDVLIDVGAMTHVVLRAQQEFDVVDGGTRLRPVDQPAYAGPHPLVHMVGAANLHAAVSIKLRTEFVDITPFWKVYAAVWSYYETEHKPGTRLLVLGATGATPIIWFASIPDACLHCANGFASCLVFFRPENYIYTQVNQPHQMAALARYLLKPKEADDATAQSWERDYIAGDGYNLIRCGFEDALARSQRAVVMLHPWPSGTAFGGAAGSELPALCSGALRLLWADQHIFRGTANVRLGRLGISGFSRGGGSLWPALTSNIGRVDEVYAFDCVGTDTSARTIVQWYNSRPEARLRMVGGAYNVAKHQAIYRTIQTTNGVTGPLTHVTAIPESNEGYAPRVNPLWDHVLKEREDLRSHPDTRHQFAIFGGYIALPGPFALTFLLRFLKESLFMVP</sequence>
<organism evidence="2 3">
    <name type="scientific">Sorangium cellulosum (strain So ce56)</name>
    <name type="common">Polyangium cellulosum (strain So ce56)</name>
    <dbReference type="NCBI Taxonomy" id="448385"/>
    <lineage>
        <taxon>Bacteria</taxon>
        <taxon>Pseudomonadati</taxon>
        <taxon>Myxococcota</taxon>
        <taxon>Polyangia</taxon>
        <taxon>Polyangiales</taxon>
        <taxon>Polyangiaceae</taxon>
        <taxon>Sorangium</taxon>
    </lineage>
</organism>
<dbReference type="HOGENOM" id="CLU_585120_0_0_7"/>
<keyword evidence="1" id="KW-0812">Transmembrane</keyword>
<gene>
    <name evidence="2" type="ordered locus">sce8674</name>
</gene>
<dbReference type="Proteomes" id="UP000002139">
    <property type="component" value="Chromosome"/>
</dbReference>